<evidence type="ECO:0000256" key="3">
    <source>
        <dbReference type="ARBA" id="ARBA00022475"/>
    </source>
</evidence>
<organism evidence="9 10">
    <name type="scientific">Antricoccus suffuscus</name>
    <dbReference type="NCBI Taxonomy" id="1629062"/>
    <lineage>
        <taxon>Bacteria</taxon>
        <taxon>Bacillati</taxon>
        <taxon>Actinomycetota</taxon>
        <taxon>Actinomycetes</taxon>
        <taxon>Geodermatophilales</taxon>
        <taxon>Antricoccaceae</taxon>
        <taxon>Antricoccus</taxon>
    </lineage>
</organism>
<gene>
    <name evidence="9" type="ORF">CLV47_10913</name>
</gene>
<dbReference type="SUPFAM" id="SSF161098">
    <property type="entry name" value="MetI-like"/>
    <property type="match status" value="1"/>
</dbReference>
<dbReference type="Pfam" id="PF19300">
    <property type="entry name" value="BPD_transp_1_N"/>
    <property type="match status" value="1"/>
</dbReference>
<evidence type="ECO:0000259" key="8">
    <source>
        <dbReference type="PROSITE" id="PS50928"/>
    </source>
</evidence>
<keyword evidence="4 7" id="KW-0812">Transmembrane</keyword>
<evidence type="ECO:0000313" key="9">
    <source>
        <dbReference type="EMBL" id="PRZ41466.1"/>
    </source>
</evidence>
<evidence type="ECO:0000256" key="1">
    <source>
        <dbReference type="ARBA" id="ARBA00004651"/>
    </source>
</evidence>
<dbReference type="Gene3D" id="1.10.3720.10">
    <property type="entry name" value="MetI-like"/>
    <property type="match status" value="1"/>
</dbReference>
<protein>
    <submittedName>
        <fullName evidence="9">Peptide/nickel transport system permease protein</fullName>
    </submittedName>
</protein>
<proteinExistence type="inferred from homology"/>
<dbReference type="Proteomes" id="UP000237752">
    <property type="component" value="Unassembled WGS sequence"/>
</dbReference>
<dbReference type="EMBL" id="PVUE01000009">
    <property type="protein sequence ID" value="PRZ41466.1"/>
    <property type="molecule type" value="Genomic_DNA"/>
</dbReference>
<keyword evidence="10" id="KW-1185">Reference proteome</keyword>
<dbReference type="PANTHER" id="PTHR43163">
    <property type="entry name" value="DIPEPTIDE TRANSPORT SYSTEM PERMEASE PROTEIN DPPB-RELATED"/>
    <property type="match status" value="1"/>
</dbReference>
<reference evidence="9 10" key="1">
    <citation type="submission" date="2018-03" db="EMBL/GenBank/DDBJ databases">
        <title>Genomic Encyclopedia of Archaeal and Bacterial Type Strains, Phase II (KMG-II): from individual species to whole genera.</title>
        <authorList>
            <person name="Goeker M."/>
        </authorList>
    </citation>
    <scope>NUCLEOTIDE SEQUENCE [LARGE SCALE GENOMIC DNA]</scope>
    <source>
        <strain evidence="9 10">DSM 100065</strain>
    </source>
</reference>
<feature type="transmembrane region" description="Helical" evidence="7">
    <location>
        <begin position="132"/>
        <end position="165"/>
    </location>
</feature>
<feature type="transmembrane region" description="Helical" evidence="7">
    <location>
        <begin position="12"/>
        <end position="30"/>
    </location>
</feature>
<dbReference type="InterPro" id="IPR000515">
    <property type="entry name" value="MetI-like"/>
</dbReference>
<dbReference type="PANTHER" id="PTHR43163:SF6">
    <property type="entry name" value="DIPEPTIDE TRANSPORT SYSTEM PERMEASE PROTEIN DPPB-RELATED"/>
    <property type="match status" value="1"/>
</dbReference>
<sequence length="326" mass="35037">MTRFIASRVLQAILLILAVIVLNFLLIHLAPGDAAGAIAGSQGGSSPAQMAQIRHDFGLDKPLLVQLGSYLWQVLHGNFGYSFWMNSSVMDLVLPRLGATLLLAVTGLLIGAFVGTLMGLYSAWKPRGIMSYVVTVVALVGFSAPAFWTGIMLVIIFAIWVPFFPTAGMQSIIVPDGALNVVGDVAWHLVLPAFTLGIIYIALYARTGRASMLEVLGSDYIRTAWAKGLRSRKVVFKHAFRNALIPLVTLAGLQVGSLISSAILIEVVFNWPGIGRLALDSVSRRDTPVLLGILAMSAVLVIVANLITDIVYRIIDPRISVKSEAS</sequence>
<keyword evidence="3" id="KW-1003">Cell membrane</keyword>
<evidence type="ECO:0000256" key="6">
    <source>
        <dbReference type="ARBA" id="ARBA00023136"/>
    </source>
</evidence>
<evidence type="ECO:0000256" key="7">
    <source>
        <dbReference type="RuleBase" id="RU363032"/>
    </source>
</evidence>
<dbReference type="InterPro" id="IPR035906">
    <property type="entry name" value="MetI-like_sf"/>
</dbReference>
<feature type="transmembrane region" description="Helical" evidence="7">
    <location>
        <begin position="97"/>
        <end position="120"/>
    </location>
</feature>
<feature type="transmembrane region" description="Helical" evidence="7">
    <location>
        <begin position="289"/>
        <end position="312"/>
    </location>
</feature>
<comment type="caution">
    <text evidence="9">The sequence shown here is derived from an EMBL/GenBank/DDBJ whole genome shotgun (WGS) entry which is preliminary data.</text>
</comment>
<feature type="domain" description="ABC transmembrane type-1" evidence="8">
    <location>
        <begin position="97"/>
        <end position="312"/>
    </location>
</feature>
<keyword evidence="2 7" id="KW-0813">Transport</keyword>
<feature type="transmembrane region" description="Helical" evidence="7">
    <location>
        <begin position="185"/>
        <end position="205"/>
    </location>
</feature>
<evidence type="ECO:0000256" key="2">
    <source>
        <dbReference type="ARBA" id="ARBA00022448"/>
    </source>
</evidence>
<dbReference type="PROSITE" id="PS50928">
    <property type="entry name" value="ABC_TM1"/>
    <property type="match status" value="1"/>
</dbReference>
<dbReference type="Pfam" id="PF00528">
    <property type="entry name" value="BPD_transp_1"/>
    <property type="match status" value="1"/>
</dbReference>
<dbReference type="InterPro" id="IPR045621">
    <property type="entry name" value="BPD_transp_1_N"/>
</dbReference>
<dbReference type="RefSeq" id="WP_202862531.1">
    <property type="nucleotide sequence ID" value="NZ_PVUE01000009.1"/>
</dbReference>
<keyword evidence="5 7" id="KW-1133">Transmembrane helix</keyword>
<name>A0A2T0ZYP3_9ACTN</name>
<dbReference type="GO" id="GO:0005886">
    <property type="term" value="C:plasma membrane"/>
    <property type="evidence" value="ECO:0007669"/>
    <property type="project" value="UniProtKB-SubCell"/>
</dbReference>
<dbReference type="AlphaFoldDB" id="A0A2T0ZYP3"/>
<dbReference type="GO" id="GO:0055085">
    <property type="term" value="P:transmembrane transport"/>
    <property type="evidence" value="ECO:0007669"/>
    <property type="project" value="InterPro"/>
</dbReference>
<comment type="subcellular location">
    <subcellularLocation>
        <location evidence="1 7">Cell membrane</location>
        <topology evidence="1 7">Multi-pass membrane protein</topology>
    </subcellularLocation>
</comment>
<feature type="transmembrane region" description="Helical" evidence="7">
    <location>
        <begin position="243"/>
        <end position="269"/>
    </location>
</feature>
<evidence type="ECO:0000313" key="10">
    <source>
        <dbReference type="Proteomes" id="UP000237752"/>
    </source>
</evidence>
<comment type="similarity">
    <text evidence="7">Belongs to the binding-protein-dependent transport system permease family.</text>
</comment>
<accession>A0A2T0ZYP3</accession>
<keyword evidence="6 7" id="KW-0472">Membrane</keyword>
<evidence type="ECO:0000256" key="5">
    <source>
        <dbReference type="ARBA" id="ARBA00022989"/>
    </source>
</evidence>
<dbReference type="CDD" id="cd06261">
    <property type="entry name" value="TM_PBP2"/>
    <property type="match status" value="1"/>
</dbReference>
<evidence type="ECO:0000256" key="4">
    <source>
        <dbReference type="ARBA" id="ARBA00022692"/>
    </source>
</evidence>